<organism evidence="8 9">
    <name type="scientific">Candidatus Magasanikbacteria bacterium RIFOXYC2_FULL_42_28</name>
    <dbReference type="NCBI Taxonomy" id="1798704"/>
    <lineage>
        <taxon>Bacteria</taxon>
        <taxon>Candidatus Magasanikiibacteriota</taxon>
    </lineage>
</organism>
<evidence type="ECO:0000256" key="4">
    <source>
        <dbReference type="ARBA" id="ARBA00023235"/>
    </source>
</evidence>
<keyword evidence="4 5" id="KW-0413">Isomerase</keyword>
<comment type="similarity">
    <text evidence="2 5">Belongs to the pseudouridine synthase TruB family. Type 1 subfamily.</text>
</comment>
<dbReference type="EC" id="5.4.99.25" evidence="5"/>
<evidence type="ECO:0000313" key="8">
    <source>
        <dbReference type="EMBL" id="OGH87555.1"/>
    </source>
</evidence>
<comment type="caution">
    <text evidence="8">The sequence shown here is derived from an EMBL/GenBank/DDBJ whole genome shotgun (WGS) entry which is preliminary data.</text>
</comment>
<name>A0A1F6NUG0_9BACT</name>
<evidence type="ECO:0000256" key="2">
    <source>
        <dbReference type="ARBA" id="ARBA00005642"/>
    </source>
</evidence>
<evidence type="ECO:0000256" key="1">
    <source>
        <dbReference type="ARBA" id="ARBA00000385"/>
    </source>
</evidence>
<sequence length="280" mass="30888">MTKTQLPTNFLLINKPINWTSFDVVGFIRKNLINNGAPKNIRVGHAGTLDPFATGLLIVGVGREATKRLDEFKNLRKTYVATIRLGAVSDTGDCTGTIIPFQKKSWILNIKYWILKKIGRDGDSSSARASVGMTIGRPDTNIQYPIFNILSPIPPTLELTQKIIKSFIGKNKQVPPMYSAKKIAGKKLYELARVGKTVERKPSAIEIYDIKLLDYVWPNLTIEVTCSAGTYIRTLAEDIGKKLGTGAYCQALTRTQIGEYGLTDARSPAEATKNPNILAD</sequence>
<keyword evidence="3 5" id="KW-0819">tRNA processing</keyword>
<evidence type="ECO:0000313" key="9">
    <source>
        <dbReference type="Proteomes" id="UP000177907"/>
    </source>
</evidence>
<dbReference type="GO" id="GO:0003723">
    <property type="term" value="F:RNA binding"/>
    <property type="evidence" value="ECO:0007669"/>
    <property type="project" value="InterPro"/>
</dbReference>
<gene>
    <name evidence="5" type="primary">truB</name>
    <name evidence="8" type="ORF">A3J93_03455</name>
</gene>
<dbReference type="CDD" id="cd02573">
    <property type="entry name" value="PseudoU_synth_EcTruB"/>
    <property type="match status" value="1"/>
</dbReference>
<dbReference type="Gene3D" id="3.30.2350.10">
    <property type="entry name" value="Pseudouridine synthase"/>
    <property type="match status" value="1"/>
</dbReference>
<reference evidence="8 9" key="1">
    <citation type="journal article" date="2016" name="Nat. Commun.">
        <title>Thousands of microbial genomes shed light on interconnected biogeochemical processes in an aquifer system.</title>
        <authorList>
            <person name="Anantharaman K."/>
            <person name="Brown C.T."/>
            <person name="Hug L.A."/>
            <person name="Sharon I."/>
            <person name="Castelle C.J."/>
            <person name="Probst A.J."/>
            <person name="Thomas B.C."/>
            <person name="Singh A."/>
            <person name="Wilkins M.J."/>
            <person name="Karaoz U."/>
            <person name="Brodie E.L."/>
            <person name="Williams K.H."/>
            <person name="Hubbard S.S."/>
            <person name="Banfield J.F."/>
        </authorList>
    </citation>
    <scope>NUCLEOTIDE SEQUENCE [LARGE SCALE GENOMIC DNA]</scope>
</reference>
<evidence type="ECO:0000259" key="7">
    <source>
        <dbReference type="Pfam" id="PF16198"/>
    </source>
</evidence>
<dbReference type="GO" id="GO:0160148">
    <property type="term" value="F:tRNA pseudouridine(55) synthase activity"/>
    <property type="evidence" value="ECO:0007669"/>
    <property type="project" value="UniProtKB-EC"/>
</dbReference>
<dbReference type="GO" id="GO:0031119">
    <property type="term" value="P:tRNA pseudouridine synthesis"/>
    <property type="evidence" value="ECO:0007669"/>
    <property type="project" value="UniProtKB-UniRule"/>
</dbReference>
<dbReference type="EMBL" id="MFQZ01000010">
    <property type="protein sequence ID" value="OGH87555.1"/>
    <property type="molecule type" value="Genomic_DNA"/>
</dbReference>
<dbReference type="Pfam" id="PF01509">
    <property type="entry name" value="TruB_N"/>
    <property type="match status" value="2"/>
</dbReference>
<dbReference type="GO" id="GO:1990481">
    <property type="term" value="P:mRNA pseudouridine synthesis"/>
    <property type="evidence" value="ECO:0007669"/>
    <property type="project" value="TreeGrafter"/>
</dbReference>
<feature type="domain" description="Pseudouridine synthase II N-terminal" evidence="6">
    <location>
        <begin position="156"/>
        <end position="232"/>
    </location>
</feature>
<feature type="active site" description="Nucleophile" evidence="5">
    <location>
        <position position="50"/>
    </location>
</feature>
<dbReference type="InterPro" id="IPR002501">
    <property type="entry name" value="PsdUridine_synth_N"/>
</dbReference>
<feature type="domain" description="tRNA pseudouridylate synthase B C-terminal" evidence="7">
    <location>
        <begin position="233"/>
        <end position="264"/>
    </location>
</feature>
<dbReference type="PANTHER" id="PTHR13767:SF2">
    <property type="entry name" value="PSEUDOURIDYLATE SYNTHASE TRUB1"/>
    <property type="match status" value="1"/>
</dbReference>
<evidence type="ECO:0000256" key="3">
    <source>
        <dbReference type="ARBA" id="ARBA00022694"/>
    </source>
</evidence>
<dbReference type="AlphaFoldDB" id="A0A1F6NUG0"/>
<evidence type="ECO:0000259" key="6">
    <source>
        <dbReference type="Pfam" id="PF01509"/>
    </source>
</evidence>
<dbReference type="SUPFAM" id="SSF55120">
    <property type="entry name" value="Pseudouridine synthase"/>
    <property type="match status" value="1"/>
</dbReference>
<dbReference type="PANTHER" id="PTHR13767">
    <property type="entry name" value="TRNA-PSEUDOURIDINE SYNTHASE"/>
    <property type="match status" value="1"/>
</dbReference>
<accession>A0A1F6NUG0</accession>
<dbReference type="InterPro" id="IPR020103">
    <property type="entry name" value="PsdUridine_synth_cat_dom_sf"/>
</dbReference>
<protein>
    <recommendedName>
        <fullName evidence="5">tRNA pseudouridine synthase B</fullName>
        <ecNumber evidence="5">5.4.99.25</ecNumber>
    </recommendedName>
    <alternativeName>
        <fullName evidence="5">tRNA pseudouridine(55) synthase</fullName>
        <shortName evidence="5">Psi55 synthase</shortName>
    </alternativeName>
    <alternativeName>
        <fullName evidence="5">tRNA pseudouridylate synthase</fullName>
    </alternativeName>
    <alternativeName>
        <fullName evidence="5">tRNA-uridine isomerase</fullName>
    </alternativeName>
</protein>
<dbReference type="InterPro" id="IPR032819">
    <property type="entry name" value="TruB_C"/>
</dbReference>
<dbReference type="Proteomes" id="UP000177907">
    <property type="component" value="Unassembled WGS sequence"/>
</dbReference>
<dbReference type="Pfam" id="PF16198">
    <property type="entry name" value="TruB_C_2"/>
    <property type="match status" value="1"/>
</dbReference>
<dbReference type="InterPro" id="IPR014780">
    <property type="entry name" value="tRNA_psdUridine_synth_TruB"/>
</dbReference>
<dbReference type="HAMAP" id="MF_01080">
    <property type="entry name" value="TruB_bact"/>
    <property type="match status" value="1"/>
</dbReference>
<comment type="catalytic activity">
    <reaction evidence="1 5">
        <text>uridine(55) in tRNA = pseudouridine(55) in tRNA</text>
        <dbReference type="Rhea" id="RHEA:42532"/>
        <dbReference type="Rhea" id="RHEA-COMP:10101"/>
        <dbReference type="Rhea" id="RHEA-COMP:10102"/>
        <dbReference type="ChEBI" id="CHEBI:65314"/>
        <dbReference type="ChEBI" id="CHEBI:65315"/>
        <dbReference type="EC" id="5.4.99.25"/>
    </reaction>
</comment>
<evidence type="ECO:0000256" key="5">
    <source>
        <dbReference type="HAMAP-Rule" id="MF_01080"/>
    </source>
</evidence>
<feature type="domain" description="Pseudouridine synthase II N-terminal" evidence="6">
    <location>
        <begin position="41"/>
        <end position="100"/>
    </location>
</feature>
<dbReference type="STRING" id="1798704.A3J93_03455"/>
<proteinExistence type="inferred from homology"/>
<comment type="function">
    <text evidence="5">Responsible for synthesis of pseudouridine from uracil-55 in the psi GC loop of transfer RNAs.</text>
</comment>